<comment type="caution">
    <text evidence="2">The sequence shown here is derived from an EMBL/GenBank/DDBJ whole genome shotgun (WGS) entry which is preliminary data.</text>
</comment>
<accession>A0ABT6JMS2</accession>
<dbReference type="Proteomes" id="UP001156831">
    <property type="component" value="Unassembled WGS sequence"/>
</dbReference>
<dbReference type="EMBL" id="JARXRN010000028">
    <property type="protein sequence ID" value="MDH5831985.1"/>
    <property type="molecule type" value="Genomic_DNA"/>
</dbReference>
<organism evidence="2 3">
    <name type="scientific">Luteimonas rhizosphaericola</name>
    <dbReference type="NCBI Taxonomy" id="3042024"/>
    <lineage>
        <taxon>Bacteria</taxon>
        <taxon>Pseudomonadati</taxon>
        <taxon>Pseudomonadota</taxon>
        <taxon>Gammaproteobacteria</taxon>
        <taxon>Lysobacterales</taxon>
        <taxon>Lysobacteraceae</taxon>
        <taxon>Luteimonas</taxon>
    </lineage>
</organism>
<feature type="chain" id="PRO_5047452507" evidence="1">
    <location>
        <begin position="30"/>
        <end position="193"/>
    </location>
</feature>
<gene>
    <name evidence="2" type="ORF">QFW80_15820</name>
</gene>
<evidence type="ECO:0000313" key="2">
    <source>
        <dbReference type="EMBL" id="MDH5831985.1"/>
    </source>
</evidence>
<feature type="signal peptide" evidence="1">
    <location>
        <begin position="1"/>
        <end position="29"/>
    </location>
</feature>
<name>A0ABT6JMS2_9GAMM</name>
<dbReference type="Gene3D" id="3.90.190.10">
    <property type="entry name" value="Protein tyrosine phosphatase superfamily"/>
    <property type="match status" value="1"/>
</dbReference>
<evidence type="ECO:0000313" key="3">
    <source>
        <dbReference type="Proteomes" id="UP001156831"/>
    </source>
</evidence>
<sequence length="193" mass="19295">MRGRIVRHRVGCALGLLAAALLAGGAASAHEPAEVSRLSMASGPAVPGLRTPRPGLLTAGQPDAAAWRALADEGVVAVINLRPGTEVPNRDLAAEVGEAGLAYHAIPVAGADGLTDANADRLWRLVHDAPGTVLVHCATANRAGALLALGAARAGGMSPADALAFGRAAGLASPALEARVRERLGLPADAQAD</sequence>
<dbReference type="GO" id="GO:0016740">
    <property type="term" value="F:transferase activity"/>
    <property type="evidence" value="ECO:0007669"/>
    <property type="project" value="UniProtKB-KW"/>
</dbReference>
<keyword evidence="2" id="KW-0808">Transferase</keyword>
<dbReference type="RefSeq" id="WP_280602930.1">
    <property type="nucleotide sequence ID" value="NZ_JARXRN010000028.1"/>
</dbReference>
<keyword evidence="3" id="KW-1185">Reference proteome</keyword>
<evidence type="ECO:0000256" key="1">
    <source>
        <dbReference type="SAM" id="SignalP"/>
    </source>
</evidence>
<reference evidence="2 3" key="1">
    <citation type="submission" date="2023-04" db="EMBL/GenBank/DDBJ databases">
        <title>Luteimonas sp. M1R5S18.</title>
        <authorList>
            <person name="Sun J.-Q."/>
        </authorList>
    </citation>
    <scope>NUCLEOTIDE SEQUENCE [LARGE SCALE GENOMIC DNA]</scope>
    <source>
        <strain evidence="2 3">M1R5S18</strain>
    </source>
</reference>
<dbReference type="InterPro" id="IPR029021">
    <property type="entry name" value="Prot-tyrosine_phosphatase-like"/>
</dbReference>
<protein>
    <submittedName>
        <fullName evidence="2">Sulfur transferase domain-containing protein</fullName>
    </submittedName>
</protein>
<dbReference type="SUPFAM" id="SSF52799">
    <property type="entry name" value="(Phosphotyrosine protein) phosphatases II"/>
    <property type="match status" value="1"/>
</dbReference>
<proteinExistence type="predicted"/>
<keyword evidence="1" id="KW-0732">Signal</keyword>